<evidence type="ECO:0000256" key="1">
    <source>
        <dbReference type="SAM" id="MobiDB-lite"/>
    </source>
</evidence>
<name>A0ABN6XEY0_9CELL</name>
<keyword evidence="3" id="KW-1185">Reference proteome</keyword>
<dbReference type="EMBL" id="AP027729">
    <property type="protein sequence ID" value="BDZ43468.1"/>
    <property type="molecule type" value="Genomic_DNA"/>
</dbReference>
<sequence length="80" mass="8409">MGVAHARGARTTHAHRCRFYACARRVLGTVHERPARGGAADRGCDVPRPGEVASQRPMPDGAASSKSTVTGSAAWPATRK</sequence>
<feature type="region of interest" description="Disordered" evidence="1">
    <location>
        <begin position="33"/>
        <end position="80"/>
    </location>
</feature>
<protein>
    <submittedName>
        <fullName evidence="2">Uncharacterized protein</fullName>
    </submittedName>
</protein>
<evidence type="ECO:0000313" key="2">
    <source>
        <dbReference type="EMBL" id="BDZ43468.1"/>
    </source>
</evidence>
<evidence type="ECO:0000313" key="3">
    <source>
        <dbReference type="Proteomes" id="UP001321475"/>
    </source>
</evidence>
<organism evidence="2 3">
    <name type="scientific">Paraoerskovia sediminicola</name>
    <dbReference type="NCBI Taxonomy" id="1138587"/>
    <lineage>
        <taxon>Bacteria</taxon>
        <taxon>Bacillati</taxon>
        <taxon>Actinomycetota</taxon>
        <taxon>Actinomycetes</taxon>
        <taxon>Micrococcales</taxon>
        <taxon>Cellulomonadaceae</taxon>
        <taxon>Paraoerskovia</taxon>
    </lineage>
</organism>
<dbReference type="Proteomes" id="UP001321475">
    <property type="component" value="Chromosome"/>
</dbReference>
<accession>A0ABN6XEY0</accession>
<reference evidence="3" key="1">
    <citation type="journal article" date="2019" name="Int. J. Syst. Evol. Microbiol.">
        <title>The Global Catalogue of Microorganisms (GCM) 10K type strain sequencing project: providing services to taxonomists for standard genome sequencing and annotation.</title>
        <authorList>
            <consortium name="The Broad Institute Genomics Platform"/>
            <consortium name="The Broad Institute Genome Sequencing Center for Infectious Disease"/>
            <person name="Wu L."/>
            <person name="Ma J."/>
        </authorList>
    </citation>
    <scope>NUCLEOTIDE SEQUENCE [LARGE SCALE GENOMIC DNA]</scope>
    <source>
        <strain evidence="3">NBRC 108565</strain>
    </source>
</reference>
<proteinExistence type="predicted"/>
<gene>
    <name evidence="2" type="ORF">GCM10025865_27670</name>
</gene>